<reference evidence="2 3" key="1">
    <citation type="journal article" date="2019" name="Commun. Biol.">
        <title>The bagworm genome reveals a unique fibroin gene that provides high tensile strength.</title>
        <authorList>
            <person name="Kono N."/>
            <person name="Nakamura H."/>
            <person name="Ohtoshi R."/>
            <person name="Tomita M."/>
            <person name="Numata K."/>
            <person name="Arakawa K."/>
        </authorList>
    </citation>
    <scope>NUCLEOTIDE SEQUENCE [LARGE SCALE GENOMIC DNA]</scope>
</reference>
<comment type="caution">
    <text evidence="2">The sequence shown here is derived from an EMBL/GenBank/DDBJ whole genome shotgun (WGS) entry which is preliminary data.</text>
</comment>
<dbReference type="EMBL" id="BGZK01000071">
    <property type="protein sequence ID" value="GBP15355.1"/>
    <property type="molecule type" value="Genomic_DNA"/>
</dbReference>
<dbReference type="AlphaFoldDB" id="A0A4C1TMP3"/>
<keyword evidence="3" id="KW-1185">Reference proteome</keyword>
<feature type="compositionally biased region" description="Basic residues" evidence="1">
    <location>
        <begin position="12"/>
        <end position="21"/>
    </location>
</feature>
<evidence type="ECO:0000256" key="1">
    <source>
        <dbReference type="SAM" id="MobiDB-lite"/>
    </source>
</evidence>
<evidence type="ECO:0000313" key="3">
    <source>
        <dbReference type="Proteomes" id="UP000299102"/>
    </source>
</evidence>
<proteinExistence type="predicted"/>
<protein>
    <submittedName>
        <fullName evidence="2">Uncharacterized protein</fullName>
    </submittedName>
</protein>
<feature type="region of interest" description="Disordered" evidence="1">
    <location>
        <begin position="1"/>
        <end position="29"/>
    </location>
</feature>
<organism evidence="2 3">
    <name type="scientific">Eumeta variegata</name>
    <name type="common">Bagworm moth</name>
    <name type="synonym">Eumeta japonica</name>
    <dbReference type="NCBI Taxonomy" id="151549"/>
    <lineage>
        <taxon>Eukaryota</taxon>
        <taxon>Metazoa</taxon>
        <taxon>Ecdysozoa</taxon>
        <taxon>Arthropoda</taxon>
        <taxon>Hexapoda</taxon>
        <taxon>Insecta</taxon>
        <taxon>Pterygota</taxon>
        <taxon>Neoptera</taxon>
        <taxon>Endopterygota</taxon>
        <taxon>Lepidoptera</taxon>
        <taxon>Glossata</taxon>
        <taxon>Ditrysia</taxon>
        <taxon>Tineoidea</taxon>
        <taxon>Psychidae</taxon>
        <taxon>Oiketicinae</taxon>
        <taxon>Eumeta</taxon>
    </lineage>
</organism>
<evidence type="ECO:0000313" key="2">
    <source>
        <dbReference type="EMBL" id="GBP15355.1"/>
    </source>
</evidence>
<name>A0A4C1TMP3_EUMVA</name>
<dbReference type="Proteomes" id="UP000299102">
    <property type="component" value="Unassembled WGS sequence"/>
</dbReference>
<sequence>MRLFPARVTHGPPRRGHRRCPRPPSPAALAYFRHDPGVGRAEAGRRARDAQILHDGSCLIIPAADAPRAPIARSAVRGGSTF</sequence>
<gene>
    <name evidence="2" type="ORF">EVAR_80533_1</name>
</gene>
<accession>A0A4C1TMP3</accession>